<organism evidence="11 12">
    <name type="scientific">Ferrimonas lipolytica</name>
    <dbReference type="NCBI Taxonomy" id="2724191"/>
    <lineage>
        <taxon>Bacteria</taxon>
        <taxon>Pseudomonadati</taxon>
        <taxon>Pseudomonadota</taxon>
        <taxon>Gammaproteobacteria</taxon>
        <taxon>Alteromonadales</taxon>
        <taxon>Ferrimonadaceae</taxon>
        <taxon>Ferrimonas</taxon>
    </lineage>
</organism>
<keyword evidence="12" id="KW-1185">Reference proteome</keyword>
<dbReference type="KEGG" id="fes:HER31_04530"/>
<sequence length="688" mass="73860">MSVLSVKHHLPGRIRVKVAPSQPLTGLSQWLRSGLLALQGVQGVRINESAQSIVIQYDAALLTQQQVEQRLTDLDWLDATAIDDDEEHQYTRGDIALNLIGLLGASLFPGKISRVATLGLIAPTIAEGAQQLQQKKLGVEVLDAVAIGMSAWRNDNKTAMLTHSLLSMGEYMEQKTSRNSDKLLAELMQPKHTTVWVVRDGLEQQVSSQDLLVDDLVKLSPGDMIPADGVITSGFALVNQASLTGESVPVRREQGAFIYSGTAIYDGNITMTVEKVGSETTTAQIANVIAESLGEKSQTQLATQQMAERRVKITLGIGAAVFAATGDLERLASVFLVDYSCALKLSTPVTFKSIMYRAAKQGLLFKGGRAIENLAEVDTVIFDKTGTLTYGDLEVTDVVCMTEQQCAKELLAIAASVEEHCNHPLAQAVVNTAKQIDLPHIEHGEVDYIIAHGLKSTIDDKPLLIGSRHFLETHEGVDFAEMEATIAELQAAGKHMLFLASENQPIGVIGLRDTLRDEVFDTLAALRDAGINHQVLLTGDTTAKALQMQAELGFDQCFAEATPESKAEIVKQLQQQGHRILFVGDGVNDAPALTAADVGLAMATGTDLAHMAADVTLMKDNLLGVAEARQLAQQAMKLIQSNIRLAEVVNSGIMLGAALGYLKPGTSALLHNGTTLAVLARAMNARNG</sequence>
<dbReference type="Proteomes" id="UP000501602">
    <property type="component" value="Chromosome"/>
</dbReference>
<dbReference type="GO" id="GO:0005524">
    <property type="term" value="F:ATP binding"/>
    <property type="evidence" value="ECO:0007669"/>
    <property type="project" value="UniProtKB-UniRule"/>
</dbReference>
<dbReference type="PROSITE" id="PS01229">
    <property type="entry name" value="COF_2"/>
    <property type="match status" value="1"/>
</dbReference>
<dbReference type="GO" id="GO:0005886">
    <property type="term" value="C:plasma membrane"/>
    <property type="evidence" value="ECO:0007669"/>
    <property type="project" value="UniProtKB-SubCell"/>
</dbReference>
<dbReference type="SFLD" id="SFLDS00003">
    <property type="entry name" value="Haloacid_Dehalogenase"/>
    <property type="match status" value="1"/>
</dbReference>
<evidence type="ECO:0000259" key="10">
    <source>
        <dbReference type="Pfam" id="PF00122"/>
    </source>
</evidence>
<evidence type="ECO:0000313" key="11">
    <source>
        <dbReference type="EMBL" id="QIZ76224.1"/>
    </source>
</evidence>
<evidence type="ECO:0000256" key="9">
    <source>
        <dbReference type="RuleBase" id="RU362081"/>
    </source>
</evidence>
<dbReference type="InterPro" id="IPR023214">
    <property type="entry name" value="HAD_sf"/>
</dbReference>
<dbReference type="Gene3D" id="3.40.50.1000">
    <property type="entry name" value="HAD superfamily/HAD-like"/>
    <property type="match status" value="1"/>
</dbReference>
<dbReference type="InterPro" id="IPR008250">
    <property type="entry name" value="ATPase_P-typ_transduc_dom_A_sf"/>
</dbReference>
<keyword evidence="9" id="KW-0547">Nucleotide-binding</keyword>
<dbReference type="NCBIfam" id="TIGR01525">
    <property type="entry name" value="ATPase-IB_hvy"/>
    <property type="match status" value="1"/>
</dbReference>
<dbReference type="InterPro" id="IPR023299">
    <property type="entry name" value="ATPase_P-typ_cyto_dom_N"/>
</dbReference>
<gene>
    <name evidence="11" type="ORF">HER31_04530</name>
</gene>
<protein>
    <recommendedName>
        <fullName evidence="7">P-type Zn(2+) transporter</fullName>
        <ecNumber evidence="7">7.2.2.12</ecNumber>
    </recommendedName>
</protein>
<dbReference type="Pfam" id="PF00702">
    <property type="entry name" value="Hydrolase"/>
    <property type="match status" value="1"/>
</dbReference>
<dbReference type="EMBL" id="CP051180">
    <property type="protein sequence ID" value="QIZ76224.1"/>
    <property type="molecule type" value="Genomic_DNA"/>
</dbReference>
<dbReference type="GO" id="GO:0016463">
    <property type="term" value="F:P-type zinc transporter activity"/>
    <property type="evidence" value="ECO:0007669"/>
    <property type="project" value="UniProtKB-EC"/>
</dbReference>
<dbReference type="Gene3D" id="2.70.150.10">
    <property type="entry name" value="Calcium-transporting ATPase, cytoplasmic transduction domain A"/>
    <property type="match status" value="1"/>
</dbReference>
<dbReference type="NCBIfam" id="TIGR01494">
    <property type="entry name" value="ATPase_P-type"/>
    <property type="match status" value="1"/>
</dbReference>
<keyword evidence="4" id="KW-1278">Translocase</keyword>
<comment type="similarity">
    <text evidence="2 9">Belongs to the cation transport ATPase (P-type) (TC 3.A.3) family. Type IB subfamily.</text>
</comment>
<evidence type="ECO:0000256" key="6">
    <source>
        <dbReference type="ARBA" id="ARBA00023136"/>
    </source>
</evidence>
<evidence type="ECO:0000256" key="8">
    <source>
        <dbReference type="ARBA" id="ARBA00047308"/>
    </source>
</evidence>
<comment type="subcellular location">
    <subcellularLocation>
        <location evidence="9">Cell membrane</location>
    </subcellularLocation>
    <subcellularLocation>
        <location evidence="1">Membrane</location>
    </subcellularLocation>
</comment>
<dbReference type="PROSITE" id="PS00154">
    <property type="entry name" value="ATPASE_E1_E2"/>
    <property type="match status" value="1"/>
</dbReference>
<feature type="domain" description="P-type ATPase A" evidence="10">
    <location>
        <begin position="193"/>
        <end position="289"/>
    </location>
</feature>
<dbReference type="InterPro" id="IPR027256">
    <property type="entry name" value="P-typ_ATPase_IB"/>
</dbReference>
<dbReference type="Gene3D" id="3.40.1110.10">
    <property type="entry name" value="Calcium-transporting ATPase, cytoplasmic domain N"/>
    <property type="match status" value="1"/>
</dbReference>
<keyword evidence="9" id="KW-0479">Metal-binding</keyword>
<dbReference type="InterPro" id="IPR044492">
    <property type="entry name" value="P_typ_ATPase_HD_dom"/>
</dbReference>
<evidence type="ECO:0000256" key="2">
    <source>
        <dbReference type="ARBA" id="ARBA00006024"/>
    </source>
</evidence>
<reference evidence="11 12" key="1">
    <citation type="submission" date="2020-04" db="EMBL/GenBank/DDBJ databases">
        <title>Ferrimonas sp. S7 isolated from sea water.</title>
        <authorList>
            <person name="Bae S.S."/>
            <person name="Baek K."/>
        </authorList>
    </citation>
    <scope>NUCLEOTIDE SEQUENCE [LARGE SCALE GENOMIC DNA]</scope>
    <source>
        <strain evidence="11 12">S7</strain>
    </source>
</reference>
<dbReference type="InterPro" id="IPR001757">
    <property type="entry name" value="P_typ_ATPase"/>
</dbReference>
<keyword evidence="6" id="KW-0472">Membrane</keyword>
<dbReference type="SFLD" id="SFLDF00027">
    <property type="entry name" value="p-type_atpase"/>
    <property type="match status" value="1"/>
</dbReference>
<dbReference type="RefSeq" id="WP_168659484.1">
    <property type="nucleotide sequence ID" value="NZ_CP051180.1"/>
</dbReference>
<keyword evidence="5" id="KW-1133">Transmembrane helix</keyword>
<dbReference type="InterPro" id="IPR051014">
    <property type="entry name" value="Cation_Transport_ATPase_IB"/>
</dbReference>
<dbReference type="InterPro" id="IPR018303">
    <property type="entry name" value="ATPase_P-typ_P_site"/>
</dbReference>
<keyword evidence="3" id="KW-0812">Transmembrane</keyword>
<dbReference type="AlphaFoldDB" id="A0A6H1UB04"/>
<dbReference type="SUPFAM" id="SSF56784">
    <property type="entry name" value="HAD-like"/>
    <property type="match status" value="1"/>
</dbReference>
<evidence type="ECO:0000256" key="5">
    <source>
        <dbReference type="ARBA" id="ARBA00022989"/>
    </source>
</evidence>
<dbReference type="GO" id="GO:0016887">
    <property type="term" value="F:ATP hydrolysis activity"/>
    <property type="evidence" value="ECO:0007669"/>
    <property type="project" value="InterPro"/>
</dbReference>
<dbReference type="PANTHER" id="PTHR48085:SF5">
    <property type="entry name" value="CADMIUM_ZINC-TRANSPORTING ATPASE HMA4-RELATED"/>
    <property type="match status" value="1"/>
</dbReference>
<keyword evidence="9" id="KW-1003">Cell membrane</keyword>
<accession>A0A6H1UB04</accession>
<proteinExistence type="inferred from homology"/>
<keyword evidence="9" id="KW-0067">ATP-binding</keyword>
<dbReference type="PANTHER" id="PTHR48085">
    <property type="entry name" value="CADMIUM/ZINC-TRANSPORTING ATPASE HMA2-RELATED"/>
    <property type="match status" value="1"/>
</dbReference>
<evidence type="ECO:0000256" key="3">
    <source>
        <dbReference type="ARBA" id="ARBA00022692"/>
    </source>
</evidence>
<dbReference type="PRINTS" id="PR00119">
    <property type="entry name" value="CATATPASE"/>
</dbReference>
<dbReference type="EC" id="7.2.2.12" evidence="7"/>
<dbReference type="Pfam" id="PF00122">
    <property type="entry name" value="E1-E2_ATPase"/>
    <property type="match status" value="1"/>
</dbReference>
<dbReference type="SFLD" id="SFLDG00002">
    <property type="entry name" value="C1.7:_P-type_atpase_like"/>
    <property type="match status" value="1"/>
</dbReference>
<comment type="catalytic activity">
    <reaction evidence="8">
        <text>Zn(2+)(in) + ATP + H2O = Zn(2+)(out) + ADP + phosphate + H(+)</text>
        <dbReference type="Rhea" id="RHEA:20621"/>
        <dbReference type="ChEBI" id="CHEBI:15377"/>
        <dbReference type="ChEBI" id="CHEBI:15378"/>
        <dbReference type="ChEBI" id="CHEBI:29105"/>
        <dbReference type="ChEBI" id="CHEBI:30616"/>
        <dbReference type="ChEBI" id="CHEBI:43474"/>
        <dbReference type="ChEBI" id="CHEBI:456216"/>
        <dbReference type="EC" id="7.2.2.12"/>
    </reaction>
</comment>
<name>A0A6H1UB04_9GAMM</name>
<dbReference type="GO" id="GO:0046872">
    <property type="term" value="F:metal ion binding"/>
    <property type="evidence" value="ECO:0007669"/>
    <property type="project" value="UniProtKB-KW"/>
</dbReference>
<evidence type="ECO:0000256" key="1">
    <source>
        <dbReference type="ARBA" id="ARBA00004370"/>
    </source>
</evidence>
<dbReference type="GO" id="GO:0015086">
    <property type="term" value="F:cadmium ion transmembrane transporter activity"/>
    <property type="evidence" value="ECO:0007669"/>
    <property type="project" value="TreeGrafter"/>
</dbReference>
<evidence type="ECO:0000256" key="4">
    <source>
        <dbReference type="ARBA" id="ARBA00022967"/>
    </source>
</evidence>
<evidence type="ECO:0000313" key="12">
    <source>
        <dbReference type="Proteomes" id="UP000501602"/>
    </source>
</evidence>
<dbReference type="InterPro" id="IPR036412">
    <property type="entry name" value="HAD-like_sf"/>
</dbReference>
<dbReference type="InterPro" id="IPR059000">
    <property type="entry name" value="ATPase_P-type_domA"/>
</dbReference>
<evidence type="ECO:0000256" key="7">
    <source>
        <dbReference type="ARBA" id="ARBA00039097"/>
    </source>
</evidence>
<dbReference type="SUPFAM" id="SSF81653">
    <property type="entry name" value="Calcium ATPase, transduction domain A"/>
    <property type="match status" value="1"/>
</dbReference>